<dbReference type="EMBL" id="KQ459589">
    <property type="protein sequence ID" value="KPI97582.1"/>
    <property type="molecule type" value="Genomic_DNA"/>
</dbReference>
<evidence type="ECO:0000313" key="1">
    <source>
        <dbReference type="EMBL" id="KPI97582.1"/>
    </source>
</evidence>
<dbReference type="InterPro" id="IPR006616">
    <property type="entry name" value="DM9_repeat"/>
</dbReference>
<keyword evidence="2" id="KW-1185">Reference proteome</keyword>
<organism evidence="1 2">
    <name type="scientific">Papilio xuthus</name>
    <name type="common">Asian swallowtail butterfly</name>
    <dbReference type="NCBI Taxonomy" id="66420"/>
    <lineage>
        <taxon>Eukaryota</taxon>
        <taxon>Metazoa</taxon>
        <taxon>Ecdysozoa</taxon>
        <taxon>Arthropoda</taxon>
        <taxon>Hexapoda</taxon>
        <taxon>Insecta</taxon>
        <taxon>Pterygota</taxon>
        <taxon>Neoptera</taxon>
        <taxon>Endopterygota</taxon>
        <taxon>Lepidoptera</taxon>
        <taxon>Glossata</taxon>
        <taxon>Ditrysia</taxon>
        <taxon>Papilionoidea</taxon>
        <taxon>Papilionidae</taxon>
        <taxon>Papilioninae</taxon>
        <taxon>Papilio</taxon>
    </lineage>
</organism>
<evidence type="ECO:0000313" key="2">
    <source>
        <dbReference type="Proteomes" id="UP000053268"/>
    </source>
</evidence>
<sequence>MFELIGTPYKVCKVDNCGIRVKIKVNGFARPQAVFHLLAKKCPHVEVYKISLGRLIEIKSPEHEAIVQDFEGVDWSIVNEFFISWYGSIIRIGLVGNQNVLEFSQERNILKVIGFIKFMTIAEDSSSQICLSDWIFESPPEIPYLTRSVKIKNSKLYWKSLDGDKLPANAIIGGFQNEPIYIARAKHRGSLCPGKYIHSQRCAYVPWGYSEHRKDKFQILCGLNIRWVNCEGKNIPENAFIGGYSEVNNEPLYIGRAQYGSDLICGKVHVLYGTCYIPHNGCEVEYQSYEILVIPDIPQRSIQELQQCCVDC</sequence>
<protein>
    <submittedName>
        <fullName evidence="1">Uncharacterized protein</fullName>
    </submittedName>
</protein>
<dbReference type="Proteomes" id="UP000053268">
    <property type="component" value="Unassembled WGS sequence"/>
</dbReference>
<dbReference type="SMART" id="SM00696">
    <property type="entry name" value="DM9"/>
    <property type="match status" value="2"/>
</dbReference>
<proteinExistence type="predicted"/>
<dbReference type="AlphaFoldDB" id="A0A194PW80"/>
<name>A0A194PW80_PAPXU</name>
<dbReference type="PANTHER" id="PTHR31649:SF1">
    <property type="entry name" value="FARNESOIC ACID O-METHYL TRANSFERASE DOMAIN-CONTAINING PROTEIN"/>
    <property type="match status" value="1"/>
</dbReference>
<reference evidence="1 2" key="1">
    <citation type="journal article" date="2015" name="Nat. Commun.">
        <title>Outbred genome sequencing and CRISPR/Cas9 gene editing in butterflies.</title>
        <authorList>
            <person name="Li X."/>
            <person name="Fan D."/>
            <person name="Zhang W."/>
            <person name="Liu G."/>
            <person name="Zhang L."/>
            <person name="Zhao L."/>
            <person name="Fang X."/>
            <person name="Chen L."/>
            <person name="Dong Y."/>
            <person name="Chen Y."/>
            <person name="Ding Y."/>
            <person name="Zhao R."/>
            <person name="Feng M."/>
            <person name="Zhu Y."/>
            <person name="Feng Y."/>
            <person name="Jiang X."/>
            <person name="Zhu D."/>
            <person name="Xiang H."/>
            <person name="Feng X."/>
            <person name="Li S."/>
            <person name="Wang J."/>
            <person name="Zhang G."/>
            <person name="Kronforst M.R."/>
            <person name="Wang W."/>
        </authorList>
    </citation>
    <scope>NUCLEOTIDE SEQUENCE [LARGE SCALE GENOMIC DNA]</scope>
    <source>
        <strain evidence="1">Ya'a_city_454_Px</strain>
        <tissue evidence="1">Whole body</tissue>
    </source>
</reference>
<dbReference type="Pfam" id="PF11901">
    <property type="entry name" value="DM9"/>
    <property type="match status" value="1"/>
</dbReference>
<accession>A0A194PW80</accession>
<gene>
    <name evidence="1" type="ORF">RR46_07329</name>
</gene>
<dbReference type="PANTHER" id="PTHR31649">
    <property type="entry name" value="AGAP009604-PA"/>
    <property type="match status" value="1"/>
</dbReference>